<evidence type="ECO:0000313" key="6">
    <source>
        <dbReference type="EMBL" id="MRH77692.1"/>
    </source>
</evidence>
<dbReference type="GO" id="GO:0016620">
    <property type="term" value="F:oxidoreductase activity, acting on the aldehyde or oxo group of donors, NAD or NADP as acceptor"/>
    <property type="evidence" value="ECO:0007669"/>
    <property type="project" value="InterPro"/>
</dbReference>
<dbReference type="InterPro" id="IPR016162">
    <property type="entry name" value="Ald_DH_N"/>
</dbReference>
<dbReference type="FunFam" id="3.40.309.10:FF:000009">
    <property type="entry name" value="Aldehyde dehydrogenase A"/>
    <property type="match status" value="1"/>
</dbReference>
<evidence type="ECO:0000256" key="1">
    <source>
        <dbReference type="ARBA" id="ARBA00009986"/>
    </source>
</evidence>
<dbReference type="InterPro" id="IPR015590">
    <property type="entry name" value="Aldehyde_DH_dom"/>
</dbReference>
<gene>
    <name evidence="6" type="ORF">GH984_03135</name>
</gene>
<feature type="active site" evidence="3">
    <location>
        <position position="233"/>
    </location>
</feature>
<evidence type="ECO:0000313" key="7">
    <source>
        <dbReference type="Proteomes" id="UP000433788"/>
    </source>
</evidence>
<comment type="caution">
    <text evidence="6">The sequence shown here is derived from an EMBL/GenBank/DDBJ whole genome shotgun (WGS) entry which is preliminary data.</text>
</comment>
<dbReference type="SUPFAM" id="SSF53720">
    <property type="entry name" value="ALDH-like"/>
    <property type="match status" value="1"/>
</dbReference>
<evidence type="ECO:0000259" key="5">
    <source>
        <dbReference type="Pfam" id="PF00171"/>
    </source>
</evidence>
<dbReference type="Gene3D" id="3.40.605.10">
    <property type="entry name" value="Aldehyde Dehydrogenase, Chain A, domain 1"/>
    <property type="match status" value="1"/>
</dbReference>
<protein>
    <submittedName>
        <fullName evidence="6">Aldehyde dehydrogenase family protein</fullName>
    </submittedName>
</protein>
<dbReference type="PROSITE" id="PS00687">
    <property type="entry name" value="ALDEHYDE_DEHYDR_GLU"/>
    <property type="match status" value="1"/>
</dbReference>
<dbReference type="EMBL" id="WJPP01000001">
    <property type="protein sequence ID" value="MRH77692.1"/>
    <property type="molecule type" value="Genomic_DNA"/>
</dbReference>
<dbReference type="Proteomes" id="UP000433788">
    <property type="component" value="Unassembled WGS sequence"/>
</dbReference>
<keyword evidence="7" id="KW-1185">Reference proteome</keyword>
<evidence type="ECO:0000256" key="4">
    <source>
        <dbReference type="RuleBase" id="RU003345"/>
    </source>
</evidence>
<dbReference type="InterPro" id="IPR016161">
    <property type="entry name" value="Ald_DH/histidinol_DH"/>
</dbReference>
<dbReference type="RefSeq" id="WP_369691905.1">
    <property type="nucleotide sequence ID" value="NZ_WJPP01000001.1"/>
</dbReference>
<dbReference type="CDD" id="cd07102">
    <property type="entry name" value="ALDH_EDX86601"/>
    <property type="match status" value="1"/>
</dbReference>
<feature type="domain" description="Aldehyde dehydrogenase" evidence="5">
    <location>
        <begin position="3"/>
        <end position="458"/>
    </location>
</feature>
<accession>A0A6N7QNS9</accession>
<name>A0A6N7QNS9_9GAMM</name>
<dbReference type="AlphaFoldDB" id="A0A6N7QNS9"/>
<evidence type="ECO:0000256" key="3">
    <source>
        <dbReference type="PROSITE-ProRule" id="PRU10007"/>
    </source>
</evidence>
<dbReference type="PANTHER" id="PTHR11699">
    <property type="entry name" value="ALDEHYDE DEHYDROGENASE-RELATED"/>
    <property type="match status" value="1"/>
</dbReference>
<dbReference type="InterPro" id="IPR029510">
    <property type="entry name" value="Ald_DH_CS_GLU"/>
</dbReference>
<evidence type="ECO:0000256" key="2">
    <source>
        <dbReference type="ARBA" id="ARBA00023002"/>
    </source>
</evidence>
<proteinExistence type="inferred from homology"/>
<dbReference type="Gene3D" id="3.40.309.10">
    <property type="entry name" value="Aldehyde Dehydrogenase, Chain A, domain 2"/>
    <property type="match status" value="1"/>
</dbReference>
<organism evidence="6 7">
    <name type="scientific">Spiribacter salilacus</name>
    <dbReference type="NCBI Taxonomy" id="2664894"/>
    <lineage>
        <taxon>Bacteria</taxon>
        <taxon>Pseudomonadati</taxon>
        <taxon>Pseudomonadota</taxon>
        <taxon>Gammaproteobacteria</taxon>
        <taxon>Chromatiales</taxon>
        <taxon>Ectothiorhodospiraceae</taxon>
        <taxon>Spiribacter</taxon>
    </lineage>
</organism>
<dbReference type="InterPro" id="IPR016163">
    <property type="entry name" value="Ald_DH_C"/>
</dbReference>
<sequence>MSDTFQIITPVDGSVYAERPLISDAKADAAVATAHAAQAQWQRVPLAERQQILSAAVDYFNEDKASITEELAWTIGRPISQGGGEVGGFTERAQYMIEAAPAALADINPGEKAGFERCIQRVPVGVVFTIAPWNFPYMTAVNTIWPALLSGNAVILKQAKQTAVCSDRIARVLTKAGLPEGVFQAYDMSHATAARIMQAEPVRLVCFTGSVKGGQAVQRAIADGGNFAGSGLELGGKDPAYVRSDADLDVAAAGLADGALFNSGQSCCSIERIYVDRSVYETFLEKLCAEVNALKLGNPMAPDTSLGPVVNTEAAAFVRGQIDDAIKMGARALIDVAEFPADAPGTPYLAPQVLVDVNHDMRVMTEESFGPVVGVMPVDSDEQAIELMNDSEFGLTASVWTKDIERAREIGEQLQTGTVYMNRCDYLDPALAWVGVKNTGRGCSLSVVGFEQLTRAKSFHFKKI</sequence>
<reference evidence="6 7" key="1">
    <citation type="submission" date="2019-11" db="EMBL/GenBank/DDBJ databases">
        <authorList>
            <person name="Zhang X.Y."/>
        </authorList>
    </citation>
    <scope>NUCLEOTIDE SEQUENCE [LARGE SCALE GENOMIC DNA]</scope>
    <source>
        <strain evidence="6 7">C176</strain>
    </source>
</reference>
<dbReference type="Pfam" id="PF00171">
    <property type="entry name" value="Aldedh"/>
    <property type="match status" value="1"/>
</dbReference>
<comment type="similarity">
    <text evidence="1 4">Belongs to the aldehyde dehydrogenase family.</text>
</comment>
<keyword evidence="2 4" id="KW-0560">Oxidoreductase</keyword>